<dbReference type="SMART" id="SM00312">
    <property type="entry name" value="PX"/>
    <property type="match status" value="1"/>
</dbReference>
<evidence type="ECO:0000313" key="5">
    <source>
        <dbReference type="Proteomes" id="UP000694044"/>
    </source>
</evidence>
<comment type="caution">
    <text evidence="4">The sequence shown here is derived from an EMBL/GenBank/DDBJ whole genome shotgun (WGS) entry which is preliminary data.</text>
</comment>
<evidence type="ECO:0000259" key="3">
    <source>
        <dbReference type="PROSITE" id="PS50195"/>
    </source>
</evidence>
<gene>
    <name evidence="4" type="ORF">PHYPSEUDO_003203</name>
</gene>
<organism evidence="4 5">
    <name type="scientific">Phytophthora pseudosyringae</name>
    <dbReference type="NCBI Taxonomy" id="221518"/>
    <lineage>
        <taxon>Eukaryota</taxon>
        <taxon>Sar</taxon>
        <taxon>Stramenopiles</taxon>
        <taxon>Oomycota</taxon>
        <taxon>Peronosporomycetes</taxon>
        <taxon>Peronosporales</taxon>
        <taxon>Peronosporaceae</taxon>
        <taxon>Phytophthora</taxon>
    </lineage>
</organism>
<proteinExistence type="predicted"/>
<name>A0A8T1VVG3_9STRA</name>
<feature type="domain" description="PX" evidence="3">
    <location>
        <begin position="48"/>
        <end position="163"/>
    </location>
</feature>
<dbReference type="GO" id="GO:0005524">
    <property type="term" value="F:ATP binding"/>
    <property type="evidence" value="ECO:0007669"/>
    <property type="project" value="InterPro"/>
</dbReference>
<dbReference type="Pfam" id="PF00787">
    <property type="entry name" value="PX"/>
    <property type="match status" value="1"/>
</dbReference>
<evidence type="ECO:0000259" key="2">
    <source>
        <dbReference type="PROSITE" id="PS50011"/>
    </source>
</evidence>
<dbReference type="EMBL" id="JAGDFM010000163">
    <property type="protein sequence ID" value="KAG7383910.1"/>
    <property type="molecule type" value="Genomic_DNA"/>
</dbReference>
<evidence type="ECO:0000256" key="1">
    <source>
        <dbReference type="SAM" id="MobiDB-lite"/>
    </source>
</evidence>
<accession>A0A8T1VVG3</accession>
<dbReference type="OrthoDB" id="91826at2759"/>
<dbReference type="GO" id="GO:0004674">
    <property type="term" value="F:protein serine/threonine kinase activity"/>
    <property type="evidence" value="ECO:0007669"/>
    <property type="project" value="TreeGrafter"/>
</dbReference>
<feature type="domain" description="Protein kinase" evidence="2">
    <location>
        <begin position="365"/>
        <end position="614"/>
    </location>
</feature>
<keyword evidence="5" id="KW-1185">Reference proteome</keyword>
<dbReference type="PROSITE" id="PS50195">
    <property type="entry name" value="PX"/>
    <property type="match status" value="1"/>
</dbReference>
<dbReference type="CDD" id="cd06093">
    <property type="entry name" value="PX_domain"/>
    <property type="match status" value="1"/>
</dbReference>
<feature type="region of interest" description="Disordered" evidence="1">
    <location>
        <begin position="1"/>
        <end position="29"/>
    </location>
</feature>
<dbReference type="SMART" id="SM00220">
    <property type="entry name" value="S_TKc"/>
    <property type="match status" value="1"/>
</dbReference>
<protein>
    <recommendedName>
        <fullName evidence="6">Protein kinase domain-containing protein</fullName>
    </recommendedName>
</protein>
<evidence type="ECO:0008006" key="6">
    <source>
        <dbReference type="Google" id="ProtNLM"/>
    </source>
</evidence>
<dbReference type="PANTHER" id="PTHR44329:SF214">
    <property type="entry name" value="PROTEIN KINASE DOMAIN-CONTAINING PROTEIN"/>
    <property type="match status" value="1"/>
</dbReference>
<dbReference type="InterPro" id="IPR001683">
    <property type="entry name" value="PX_dom"/>
</dbReference>
<dbReference type="InterPro" id="IPR051681">
    <property type="entry name" value="Ser/Thr_Kinases-Pseudokinases"/>
</dbReference>
<reference evidence="4" key="1">
    <citation type="submission" date="2021-02" db="EMBL/GenBank/DDBJ databases">
        <authorList>
            <person name="Palmer J.M."/>
        </authorList>
    </citation>
    <scope>NUCLEOTIDE SEQUENCE</scope>
    <source>
        <strain evidence="4">SCRP734</strain>
    </source>
</reference>
<sequence length="624" mass="70475">MAGGNYRELDAVSVEASPSDSHRNTTKVGTTPDFTSKTFTGVEDWEPRVLIASVTLPIDGVKISSAAVTYTMDVRLCSGLHWVVKKRYSEIRELHKTIGARVKHLRFPAKHFIRNHNSRILEQRRQELEEYVTQLLAVRPFLLRELYNFLGVYVNIKNYDRAAKAADEIPGEKRVIWISDHSRTALTDASCDDSCHESELYFDTFQSAPAQLGNLVELCFHMGDDVATSENVLERLFITRNRLIEMRRGAVIPHEHKRTFAQLTERFYAFLVHFTNRSTTSDAATIICMLRGFHSELDSLQDHLGLEKCCWEKAMMGERKSGNACIELPQANKEPTEANTNVYSQPSNTLTTAAPNNFITKHDIQRDPEQFYSGSSGAVYRGTWMDIAVVVKYVKVRSSSEMRAFLQEGEIWLMASHANIVTYYGSCYISRPCFFVSEEAVNGTVPEFLYKQRCKGRSLVWRLMLGAAKGLQYLQENGIIHGDLKGNNIVVDSDEVAKLVDFGMSFVDGSTPTSARGPVRWTAPECLIRNQSRSFQSDTYSFGMCVIEAVTGKVPWGVNCVDDQIIDELAHRRFLPRPAELSDEQWMLVTSLCAIEPDQRCKLSDAVDQLEKFANAEAAVEYSI</sequence>
<dbReference type="PANTHER" id="PTHR44329">
    <property type="entry name" value="SERINE/THREONINE-PROTEIN KINASE TNNI3K-RELATED"/>
    <property type="match status" value="1"/>
</dbReference>
<dbReference type="PROSITE" id="PS00108">
    <property type="entry name" value="PROTEIN_KINASE_ST"/>
    <property type="match status" value="1"/>
</dbReference>
<dbReference type="Pfam" id="PF07714">
    <property type="entry name" value="PK_Tyr_Ser-Thr"/>
    <property type="match status" value="1"/>
</dbReference>
<evidence type="ECO:0000313" key="4">
    <source>
        <dbReference type="EMBL" id="KAG7383910.1"/>
    </source>
</evidence>
<dbReference type="AlphaFoldDB" id="A0A8T1VVG3"/>
<dbReference type="InterPro" id="IPR008271">
    <property type="entry name" value="Ser/Thr_kinase_AS"/>
</dbReference>
<dbReference type="InterPro" id="IPR001245">
    <property type="entry name" value="Ser-Thr/Tyr_kinase_cat_dom"/>
</dbReference>
<dbReference type="InterPro" id="IPR000719">
    <property type="entry name" value="Prot_kinase_dom"/>
</dbReference>
<dbReference type="GO" id="GO:0035091">
    <property type="term" value="F:phosphatidylinositol binding"/>
    <property type="evidence" value="ECO:0007669"/>
    <property type="project" value="InterPro"/>
</dbReference>
<dbReference type="Proteomes" id="UP000694044">
    <property type="component" value="Unassembled WGS sequence"/>
</dbReference>
<dbReference type="PROSITE" id="PS50011">
    <property type="entry name" value="PROTEIN_KINASE_DOM"/>
    <property type="match status" value="1"/>
</dbReference>